<dbReference type="EMBL" id="JAPUUL010001087">
    <property type="protein sequence ID" value="KAJ8128382.1"/>
    <property type="molecule type" value="Genomic_DNA"/>
</dbReference>
<dbReference type="Proteomes" id="UP001153332">
    <property type="component" value="Unassembled WGS sequence"/>
</dbReference>
<protein>
    <submittedName>
        <fullName evidence="1">Uncharacterized protein</fullName>
    </submittedName>
</protein>
<accession>A0ACC2JMD9</accession>
<reference evidence="1" key="1">
    <citation type="submission" date="2022-12" db="EMBL/GenBank/DDBJ databases">
        <title>Genome Sequence of Lasiodiplodia mahajangana.</title>
        <authorList>
            <person name="Buettner E."/>
        </authorList>
    </citation>
    <scope>NUCLEOTIDE SEQUENCE</scope>
    <source>
        <strain evidence="1">VT137</strain>
    </source>
</reference>
<evidence type="ECO:0000313" key="1">
    <source>
        <dbReference type="EMBL" id="KAJ8128382.1"/>
    </source>
</evidence>
<comment type="caution">
    <text evidence="1">The sequence shown here is derived from an EMBL/GenBank/DDBJ whole genome shotgun (WGS) entry which is preliminary data.</text>
</comment>
<keyword evidence="2" id="KW-1185">Reference proteome</keyword>
<gene>
    <name evidence="1" type="ORF">O1611_g5251</name>
</gene>
<proteinExistence type="predicted"/>
<evidence type="ECO:0000313" key="2">
    <source>
        <dbReference type="Proteomes" id="UP001153332"/>
    </source>
</evidence>
<organism evidence="1 2">
    <name type="scientific">Lasiodiplodia mahajangana</name>
    <dbReference type="NCBI Taxonomy" id="1108764"/>
    <lineage>
        <taxon>Eukaryota</taxon>
        <taxon>Fungi</taxon>
        <taxon>Dikarya</taxon>
        <taxon>Ascomycota</taxon>
        <taxon>Pezizomycotina</taxon>
        <taxon>Dothideomycetes</taxon>
        <taxon>Dothideomycetes incertae sedis</taxon>
        <taxon>Botryosphaeriales</taxon>
        <taxon>Botryosphaeriaceae</taxon>
        <taxon>Lasiodiplodia</taxon>
    </lineage>
</organism>
<name>A0ACC2JMD9_9PEZI</name>
<sequence>MADSEEEVDTRIETLLHERQLLTNELFANPYDIILYLKRALVYSDLGYPDLASGDAYRALLLTDEIRNDGFEYHREAAESLAKYANGKIVDVLDHGALSEDGLRLARSASGNDPVALASLASIRCFQVLALSLLLCGCLKSAYGFCERGLAVAPDNRELRNTMQHIKTVGQRRTRGAILGPNDLPDWGMVRREVYPWNDIEPDRFSDESLEFLNTELAGMAPKCCVKVAQLPILLGDANETDSYEIIPTCNQLGVFAKEDIAPGEDVLVEYSLVTANNRLKDSVCDACSGELPPLGADSPAINCPECYDTVFCDEYCFEKAQELYHPAVCDKDVDSIAKDPEAKEADETLHLLLLARVLAIAAHQGIHPLDVSQIKYIWGDFVDTKANEINLSPNAGPPPEWTLPFSFKYNIETPLHILGKMDINIYDTLERYDIWIFNTLYSKFRGTASARKNPRDGRPDVAAVHPFWCLANHDCNPNVTWEWGGRMVLRARETRVVGNAPGGIKSGEEILNHYCDVNLPVQQRREWASGSLGGWYVVTQVRVNLTASGNGQNRPGTCGFRDLGDWRQVAPAKRANSDGDRRFARSIWGNECRRRHPKRGCSRTNTYNAIPIHAISDDRGTGALAGMVREQVISPYAHEYLLSPLLSDSRESRHEENRKAKRRNK</sequence>